<dbReference type="InterPro" id="IPR023614">
    <property type="entry name" value="Porin_dom_sf"/>
</dbReference>
<reference evidence="2 3" key="1">
    <citation type="submission" date="2017-06" db="EMBL/GenBank/DDBJ databases">
        <authorList>
            <person name="Kim H.J."/>
            <person name="Triplett B.A."/>
        </authorList>
    </citation>
    <scope>NUCLEOTIDE SEQUENCE [LARGE SCALE GENOMIC DNA]</scope>
    <source>
        <strain evidence="2 3">DS15</strain>
    </source>
</reference>
<accession>A0A239DSF8</accession>
<dbReference type="EMBL" id="FZPA01000001">
    <property type="protein sequence ID" value="SNS34682.1"/>
    <property type="molecule type" value="Genomic_DNA"/>
</dbReference>
<organism evidence="2 3">
    <name type="scientific">Sphingopyxis indica</name>
    <dbReference type="NCBI Taxonomy" id="436663"/>
    <lineage>
        <taxon>Bacteria</taxon>
        <taxon>Pseudomonadati</taxon>
        <taxon>Pseudomonadota</taxon>
        <taxon>Alphaproteobacteria</taxon>
        <taxon>Sphingomonadales</taxon>
        <taxon>Sphingomonadaceae</taxon>
        <taxon>Sphingopyxis</taxon>
    </lineage>
</organism>
<keyword evidence="1" id="KW-0732">Signal</keyword>
<dbReference type="Proteomes" id="UP000198339">
    <property type="component" value="Unassembled WGS sequence"/>
</dbReference>
<dbReference type="Gene3D" id="2.40.160.10">
    <property type="entry name" value="Porin"/>
    <property type="match status" value="1"/>
</dbReference>
<sequence>MARTLLLLAALAPAAAHAQAITLAPLGEARLRYESVEQDGLDAASDALTLRVRAGVEAKAGRWSALVESQGNLAIVDDYDDGLHGPATQPLIADPDNIALTRAQLRYAAPGFAITAGRQRLGFDDERFVGGVGFRQNGQSFDALRAEITPVAGVKADLAYVWSVRTIWGIDGAGARQQAVSGDNLFANIGVATPAGTLSTFAYLVDQDEAAVQGFRLSSQSYGVRLAGARPLGKTKLSWQFSYARQSDWHRNPNDYAANYWLADAGVDFGGPQLGAGYEILGASDGAAFTSFQTPLATGFKFQGWADKFLTTPPDGVRDLYASAGWRWKALGPFDAVTLQAVYHDFRSDRASRPYGDEIDLVASAKRGKLAASARYARYRADGFATDTDKIWLQLDWTL</sequence>
<keyword evidence="3" id="KW-1185">Reference proteome</keyword>
<evidence type="ECO:0000313" key="3">
    <source>
        <dbReference type="Proteomes" id="UP000198339"/>
    </source>
</evidence>
<evidence type="ECO:0000313" key="2">
    <source>
        <dbReference type="EMBL" id="SNS34682.1"/>
    </source>
</evidence>
<name>A0A239DSF8_9SPHN</name>
<feature type="chain" id="PRO_5012534351" evidence="1">
    <location>
        <begin position="19"/>
        <end position="399"/>
    </location>
</feature>
<dbReference type="OrthoDB" id="9767539at2"/>
<dbReference type="AlphaFoldDB" id="A0A239DSF8"/>
<feature type="signal peptide" evidence="1">
    <location>
        <begin position="1"/>
        <end position="18"/>
    </location>
</feature>
<protein>
    <submittedName>
        <fullName evidence="2">Alginate export</fullName>
    </submittedName>
</protein>
<evidence type="ECO:0000256" key="1">
    <source>
        <dbReference type="SAM" id="SignalP"/>
    </source>
</evidence>
<gene>
    <name evidence="2" type="ORF">SAMN06295955_101392</name>
</gene>
<dbReference type="RefSeq" id="WP_089214286.1">
    <property type="nucleotide sequence ID" value="NZ_FZPA01000001.1"/>
</dbReference>
<proteinExistence type="predicted"/>